<comment type="subcellular location">
    <subcellularLocation>
        <location evidence="2">Mitochondrion inner membrane</location>
        <topology evidence="2">Multi-pass membrane protein</topology>
    </subcellularLocation>
</comment>
<dbReference type="SUPFAM" id="SSF144091">
    <property type="entry name" value="Rhomboid-like"/>
    <property type="match status" value="1"/>
</dbReference>
<feature type="transmembrane region" description="Helical" evidence="13">
    <location>
        <begin position="191"/>
        <end position="208"/>
    </location>
</feature>
<keyword evidence="9 13" id="KW-1133">Transmembrane helix</keyword>
<protein>
    <recommendedName>
        <fullName evidence="4">rhomboid protease</fullName>
        <ecNumber evidence="4">3.4.21.105</ecNumber>
    </recommendedName>
</protein>
<dbReference type="Proteomes" id="UP001221898">
    <property type="component" value="Unassembled WGS sequence"/>
</dbReference>
<dbReference type="EC" id="3.4.21.105" evidence="4"/>
<evidence type="ECO:0000256" key="9">
    <source>
        <dbReference type="ARBA" id="ARBA00022989"/>
    </source>
</evidence>
<proteinExistence type="inferred from homology"/>
<dbReference type="GO" id="GO:0004252">
    <property type="term" value="F:serine-type endopeptidase activity"/>
    <property type="evidence" value="ECO:0007669"/>
    <property type="project" value="InterPro"/>
</dbReference>
<accession>A0AAD7SPY5</accession>
<feature type="region of interest" description="Disordered" evidence="12">
    <location>
        <begin position="59"/>
        <end position="80"/>
    </location>
</feature>
<keyword evidence="16" id="KW-1185">Reference proteome</keyword>
<name>A0AAD7SPY5_9TELE</name>
<dbReference type="GO" id="GO:0006465">
    <property type="term" value="P:signal peptide processing"/>
    <property type="evidence" value="ECO:0007669"/>
    <property type="project" value="TreeGrafter"/>
</dbReference>
<dbReference type="FunFam" id="1.20.1540.10:FF:000005">
    <property type="entry name" value="Presenilins-associated rhomboid-like protein, mitochondrial"/>
    <property type="match status" value="1"/>
</dbReference>
<feature type="transmembrane region" description="Helical" evidence="13">
    <location>
        <begin position="319"/>
        <end position="339"/>
    </location>
</feature>
<evidence type="ECO:0000256" key="11">
    <source>
        <dbReference type="ARBA" id="ARBA00023136"/>
    </source>
</evidence>
<organism evidence="15 16">
    <name type="scientific">Aldrovandia affinis</name>
    <dbReference type="NCBI Taxonomy" id="143900"/>
    <lineage>
        <taxon>Eukaryota</taxon>
        <taxon>Metazoa</taxon>
        <taxon>Chordata</taxon>
        <taxon>Craniata</taxon>
        <taxon>Vertebrata</taxon>
        <taxon>Euteleostomi</taxon>
        <taxon>Actinopterygii</taxon>
        <taxon>Neopterygii</taxon>
        <taxon>Teleostei</taxon>
        <taxon>Notacanthiformes</taxon>
        <taxon>Halosauridae</taxon>
        <taxon>Aldrovandia</taxon>
    </lineage>
</organism>
<keyword evidence="11 13" id="KW-0472">Membrane</keyword>
<feature type="transmembrane region" description="Helical" evidence="13">
    <location>
        <begin position="267"/>
        <end position="286"/>
    </location>
</feature>
<evidence type="ECO:0000256" key="6">
    <source>
        <dbReference type="ARBA" id="ARBA00022792"/>
    </source>
</evidence>
<dbReference type="PANTHER" id="PTHR43731:SF14">
    <property type="entry name" value="PRESENILIN-ASSOCIATED RHOMBOID-LIKE PROTEIN, MITOCHONDRIAL"/>
    <property type="match status" value="1"/>
</dbReference>
<dbReference type="EMBL" id="JAINUG010000044">
    <property type="protein sequence ID" value="KAJ8406158.1"/>
    <property type="molecule type" value="Genomic_DNA"/>
</dbReference>
<reference evidence="15" key="1">
    <citation type="journal article" date="2023" name="Science">
        <title>Genome structures resolve the early diversification of teleost fishes.</title>
        <authorList>
            <person name="Parey E."/>
            <person name="Louis A."/>
            <person name="Montfort J."/>
            <person name="Bouchez O."/>
            <person name="Roques C."/>
            <person name="Iampietro C."/>
            <person name="Lluch J."/>
            <person name="Castinel A."/>
            <person name="Donnadieu C."/>
            <person name="Desvignes T."/>
            <person name="Floi Bucao C."/>
            <person name="Jouanno E."/>
            <person name="Wen M."/>
            <person name="Mejri S."/>
            <person name="Dirks R."/>
            <person name="Jansen H."/>
            <person name="Henkel C."/>
            <person name="Chen W.J."/>
            <person name="Zahm M."/>
            <person name="Cabau C."/>
            <person name="Klopp C."/>
            <person name="Thompson A.W."/>
            <person name="Robinson-Rechavi M."/>
            <person name="Braasch I."/>
            <person name="Lecointre G."/>
            <person name="Bobe J."/>
            <person name="Postlethwait J.H."/>
            <person name="Berthelot C."/>
            <person name="Roest Crollius H."/>
            <person name="Guiguen Y."/>
        </authorList>
    </citation>
    <scope>NUCLEOTIDE SEQUENCE</scope>
    <source>
        <strain evidence="15">NC1722</strain>
    </source>
</reference>
<evidence type="ECO:0000256" key="4">
    <source>
        <dbReference type="ARBA" id="ARBA00013039"/>
    </source>
</evidence>
<evidence type="ECO:0000259" key="14">
    <source>
        <dbReference type="Pfam" id="PF01694"/>
    </source>
</evidence>
<evidence type="ECO:0000256" key="1">
    <source>
        <dbReference type="ARBA" id="ARBA00000156"/>
    </source>
</evidence>
<comment type="caution">
    <text evidence="15">The sequence shown here is derived from an EMBL/GenBank/DDBJ whole genome shotgun (WGS) entry which is preliminary data.</text>
</comment>
<evidence type="ECO:0000256" key="8">
    <source>
        <dbReference type="ARBA" id="ARBA00022946"/>
    </source>
</evidence>
<feature type="transmembrane region" description="Helical" evidence="13">
    <location>
        <begin position="359"/>
        <end position="377"/>
    </location>
</feature>
<dbReference type="AlphaFoldDB" id="A0AAD7SPY5"/>
<dbReference type="PANTHER" id="PTHR43731">
    <property type="entry name" value="RHOMBOID PROTEASE"/>
    <property type="match status" value="1"/>
</dbReference>
<evidence type="ECO:0000256" key="12">
    <source>
        <dbReference type="SAM" id="MobiDB-lite"/>
    </source>
</evidence>
<evidence type="ECO:0000313" key="15">
    <source>
        <dbReference type="EMBL" id="KAJ8406158.1"/>
    </source>
</evidence>
<evidence type="ECO:0000256" key="7">
    <source>
        <dbReference type="ARBA" id="ARBA00022801"/>
    </source>
</evidence>
<comment type="catalytic activity">
    <reaction evidence="1">
        <text>Cleaves type-1 transmembrane domains using a catalytic dyad composed of serine and histidine that are contributed by different transmembrane domains.</text>
        <dbReference type="EC" id="3.4.21.105"/>
    </reaction>
</comment>
<keyword evidence="10" id="KW-0496">Mitochondrion</keyword>
<evidence type="ECO:0000256" key="13">
    <source>
        <dbReference type="SAM" id="Phobius"/>
    </source>
</evidence>
<evidence type="ECO:0000313" key="16">
    <source>
        <dbReference type="Proteomes" id="UP001221898"/>
    </source>
</evidence>
<comment type="similarity">
    <text evidence="3">Belongs to the peptidase S54 family.</text>
</comment>
<sequence length="428" mass="47320">MAWRGCFLKWTKRDIFISATRENRSPLCCQQRCGFRQGPKKTEAKKGAVEEVGLKQSELSEGAAQRNAVDPPAPRTPPRSFGRLVKPLVFTVGFTGCSFGTAAIWQYESLKSHVQSYVDEVRAEWLEKLRPQKQGDVQQQEVKTDVLFPKTDDTAYWHRWWNQLSGFQKQAIVIMFQVNQWWDNLTQGQRTVSGIIALNALVFCCWRVPFLQRTMVKYFTSNPASKALCFPMILSTFSHYSLFHMAANMYVLWSFSSSIVSLLGPEQFVAVYMSAGVISTLVSYAYKTATGRLGPSLGASGAIMTVLAAVCTKMPEAKLGIIFLPMFTFTAGNALKAIVAMDTAGLVLGWRFFDHAAHLGGALFGVWYIAYGHQLIWKNREPLVKRWHDLRTKGPGGGGGGAGRGTLGPQGRAQTVTGFTAIGDGTGD</sequence>
<evidence type="ECO:0000256" key="2">
    <source>
        <dbReference type="ARBA" id="ARBA00004448"/>
    </source>
</evidence>
<keyword evidence="8" id="KW-0809">Transit peptide</keyword>
<feature type="transmembrane region" description="Helical" evidence="13">
    <location>
        <begin position="88"/>
        <end position="107"/>
    </location>
</feature>
<feature type="transmembrane region" description="Helical" evidence="13">
    <location>
        <begin position="228"/>
        <end position="247"/>
    </location>
</feature>
<dbReference type="Gene3D" id="1.20.1540.10">
    <property type="entry name" value="Rhomboid-like"/>
    <property type="match status" value="1"/>
</dbReference>
<dbReference type="InterPro" id="IPR050925">
    <property type="entry name" value="Rhomboid_protease_S54"/>
</dbReference>
<dbReference type="Pfam" id="PF01694">
    <property type="entry name" value="Rhomboid"/>
    <property type="match status" value="1"/>
</dbReference>
<keyword evidence="5 13" id="KW-0812">Transmembrane</keyword>
<keyword evidence="6" id="KW-0999">Mitochondrion inner membrane</keyword>
<dbReference type="InterPro" id="IPR022764">
    <property type="entry name" value="Peptidase_S54_rhomboid_dom"/>
</dbReference>
<dbReference type="InterPro" id="IPR035952">
    <property type="entry name" value="Rhomboid-like_sf"/>
</dbReference>
<dbReference type="GO" id="GO:0005743">
    <property type="term" value="C:mitochondrial inner membrane"/>
    <property type="evidence" value="ECO:0007669"/>
    <property type="project" value="UniProtKB-SubCell"/>
</dbReference>
<evidence type="ECO:0000256" key="5">
    <source>
        <dbReference type="ARBA" id="ARBA00022692"/>
    </source>
</evidence>
<evidence type="ECO:0000256" key="3">
    <source>
        <dbReference type="ARBA" id="ARBA00009045"/>
    </source>
</evidence>
<feature type="domain" description="Peptidase S54 rhomboid" evidence="14">
    <location>
        <begin position="232"/>
        <end position="373"/>
    </location>
</feature>
<keyword evidence="7" id="KW-0378">Hydrolase</keyword>
<gene>
    <name evidence="15" type="ORF">AAFF_G00303890</name>
</gene>
<evidence type="ECO:0000256" key="10">
    <source>
        <dbReference type="ARBA" id="ARBA00023128"/>
    </source>
</evidence>